<accession>A0A8C1KDS3</accession>
<dbReference type="GO" id="GO:0008168">
    <property type="term" value="F:methyltransferase activity"/>
    <property type="evidence" value="ECO:0007669"/>
    <property type="project" value="InterPro"/>
</dbReference>
<evidence type="ECO:0000313" key="2">
    <source>
        <dbReference type="Ensembl" id="ENSCCRP00010045974.1"/>
    </source>
</evidence>
<organism evidence="2 3">
    <name type="scientific">Cyprinus carpio</name>
    <name type="common">Common carp</name>
    <dbReference type="NCBI Taxonomy" id="7962"/>
    <lineage>
        <taxon>Eukaryota</taxon>
        <taxon>Metazoa</taxon>
        <taxon>Chordata</taxon>
        <taxon>Craniata</taxon>
        <taxon>Vertebrata</taxon>
        <taxon>Euteleostomi</taxon>
        <taxon>Actinopterygii</taxon>
        <taxon>Neopterygii</taxon>
        <taxon>Teleostei</taxon>
        <taxon>Ostariophysi</taxon>
        <taxon>Cypriniformes</taxon>
        <taxon>Cyprinidae</taxon>
        <taxon>Cyprininae</taxon>
        <taxon>Cyprinus</taxon>
    </lineage>
</organism>
<sequence length="374" mass="42797">MQLNFDCLFTSNILKTLRMQILLIKFIHKKHELDCIMFCNIGLHYVLQHLDRPGTYVRILFVDFSSAFNTIIPNLLLPKLTQLSVPTSVCQWINSFLTDRQQLVRLGKYTSSTRTISTGAPQGCVLSPLLFSLYTNDCTSKDPSVKLLKFADDTTLIGLIQDGDESAYRQEVKELAVWCTLNNLELNTLKTVEVIVDFRRNPPALPPLTIMNSTVTAVESFRFLGTTISQDLKWDIHIDSIVKKAQQRLYFLRQLRKFNLPQELLKQFYSAIIESVLCTSVTVWFSSASKSDLRRLQRVVRTAERIIGTTLPSIQELYLSRVSKRAGKITLDPSHPAHSLFELLPSGRRYRALSTRTARHRNSFFPQAIHLMNT</sequence>
<dbReference type="AlphaFoldDB" id="A0A8C1KDS3"/>
<name>A0A8C1KDS3_CYPCA</name>
<dbReference type="SUPFAM" id="SSF56672">
    <property type="entry name" value="DNA/RNA polymerases"/>
    <property type="match status" value="1"/>
</dbReference>
<dbReference type="Proteomes" id="UP000694427">
    <property type="component" value="Unplaced"/>
</dbReference>
<dbReference type="PANTHER" id="PTHR33332">
    <property type="entry name" value="REVERSE TRANSCRIPTASE DOMAIN-CONTAINING PROTEIN"/>
    <property type="match status" value="1"/>
</dbReference>
<reference evidence="2" key="2">
    <citation type="submission" date="2025-09" db="UniProtKB">
        <authorList>
            <consortium name="Ensembl"/>
        </authorList>
    </citation>
    <scope>IDENTIFICATION</scope>
</reference>
<dbReference type="Pfam" id="PF09004">
    <property type="entry name" value="ALKBH8_N"/>
    <property type="match status" value="1"/>
</dbReference>
<reference evidence="2" key="1">
    <citation type="submission" date="2025-08" db="UniProtKB">
        <authorList>
            <consortium name="Ensembl"/>
        </authorList>
    </citation>
    <scope>IDENTIFICATION</scope>
</reference>
<dbReference type="InterPro" id="IPR000477">
    <property type="entry name" value="RT_dom"/>
</dbReference>
<proteinExistence type="predicted"/>
<protein>
    <recommendedName>
        <fullName evidence="1">Reverse transcriptase domain-containing protein</fullName>
    </recommendedName>
</protein>
<dbReference type="InterPro" id="IPR043502">
    <property type="entry name" value="DNA/RNA_pol_sf"/>
</dbReference>
<keyword evidence="3" id="KW-1185">Reference proteome</keyword>
<dbReference type="Ensembl" id="ENSCCRT00010050375.1">
    <property type="protein sequence ID" value="ENSCCRP00010045974.1"/>
    <property type="gene ID" value="ENSCCRG00010019475.1"/>
</dbReference>
<dbReference type="GO" id="GO:0016706">
    <property type="term" value="F:2-oxoglutarate-dependent dioxygenase activity"/>
    <property type="evidence" value="ECO:0007669"/>
    <property type="project" value="InterPro"/>
</dbReference>
<feature type="domain" description="Reverse transcriptase" evidence="1">
    <location>
        <begin position="1"/>
        <end position="228"/>
    </location>
</feature>
<dbReference type="InterPro" id="IPR015095">
    <property type="entry name" value="AlkB_hom8_N"/>
</dbReference>
<dbReference type="Pfam" id="PF00078">
    <property type="entry name" value="RVT_1"/>
    <property type="match status" value="1"/>
</dbReference>
<evidence type="ECO:0000313" key="3">
    <source>
        <dbReference type="Proteomes" id="UP000694427"/>
    </source>
</evidence>
<dbReference type="PROSITE" id="PS50878">
    <property type="entry name" value="RT_POL"/>
    <property type="match status" value="1"/>
</dbReference>
<evidence type="ECO:0000259" key="1">
    <source>
        <dbReference type="PROSITE" id="PS50878"/>
    </source>
</evidence>